<name>A0A6I0EYN6_9FIRM</name>
<dbReference type="GO" id="GO:0015562">
    <property type="term" value="F:efflux transmembrane transporter activity"/>
    <property type="evidence" value="ECO:0007669"/>
    <property type="project" value="TreeGrafter"/>
</dbReference>
<dbReference type="InterPro" id="IPR058647">
    <property type="entry name" value="BSH_CzcB-like"/>
</dbReference>
<evidence type="ECO:0000256" key="2">
    <source>
        <dbReference type="SAM" id="SignalP"/>
    </source>
</evidence>
<feature type="signal peptide" evidence="2">
    <location>
        <begin position="1"/>
        <end position="24"/>
    </location>
</feature>
<dbReference type="InterPro" id="IPR058792">
    <property type="entry name" value="Beta-barrel_RND_2"/>
</dbReference>
<dbReference type="AlphaFoldDB" id="A0A6I0EYN6"/>
<sequence>MKIKKILLLGLLTIAIGLSGCASARGEKVVDTNSKVPVETIAVDVKTITQQYDTVGKLHAYEEVIVSGNANGIVKTINFNVGDKVKEGDILYTLENKDLLNNIDMQKNSLQKTVEDSRIMYEDALGNYNSIKSLYEANAVSKEDLENAQVALDRASLNYQQAKKTLESNTVSFNSSIEDTIIRSPIAGVVSSRNIEIGERTSGASFIISKLDPMLVKTNVSEDFVNTISVGNQVKVTVQQQQYIGKVKTINPVGVNNSNMYPVEIVIENDGSFLKHGMFAEIAFELETLDNQIVVPKKTILSEGSRSYVYIVENQQPKKVAVEKGLTKDGEVQIVKGLKAGDMLIVMGHEYIDEQTEIKVVNQN</sequence>
<dbReference type="Gene3D" id="2.40.420.20">
    <property type="match status" value="1"/>
</dbReference>
<evidence type="ECO:0000313" key="7">
    <source>
        <dbReference type="Proteomes" id="UP000432715"/>
    </source>
</evidence>
<evidence type="ECO:0000259" key="4">
    <source>
        <dbReference type="Pfam" id="PF25973"/>
    </source>
</evidence>
<dbReference type="Gene3D" id="1.10.287.470">
    <property type="entry name" value="Helix hairpin bin"/>
    <property type="match status" value="1"/>
</dbReference>
<dbReference type="OrthoDB" id="9810430at2"/>
<feature type="domain" description="CusB-like beta-barrel" evidence="3">
    <location>
        <begin position="217"/>
        <end position="285"/>
    </location>
</feature>
<dbReference type="RefSeq" id="WP_151862183.1">
    <property type="nucleotide sequence ID" value="NZ_WBZC01000064.1"/>
</dbReference>
<dbReference type="Pfam" id="PF25954">
    <property type="entry name" value="Beta-barrel_RND_2"/>
    <property type="match status" value="1"/>
</dbReference>
<dbReference type="NCBIfam" id="TIGR01730">
    <property type="entry name" value="RND_mfp"/>
    <property type="match status" value="1"/>
</dbReference>
<dbReference type="Pfam" id="PF25973">
    <property type="entry name" value="BSH_CzcB"/>
    <property type="match status" value="1"/>
</dbReference>
<dbReference type="PANTHER" id="PTHR30469:SF33">
    <property type="entry name" value="SLR1207 PROTEIN"/>
    <property type="match status" value="1"/>
</dbReference>
<proteinExistence type="inferred from homology"/>
<dbReference type="PANTHER" id="PTHR30469">
    <property type="entry name" value="MULTIDRUG RESISTANCE PROTEIN MDTA"/>
    <property type="match status" value="1"/>
</dbReference>
<dbReference type="SUPFAM" id="SSF111369">
    <property type="entry name" value="HlyD-like secretion proteins"/>
    <property type="match status" value="1"/>
</dbReference>
<protein>
    <submittedName>
        <fullName evidence="6">Efflux RND transporter periplasmic adaptor subunit</fullName>
    </submittedName>
</protein>
<keyword evidence="7" id="KW-1185">Reference proteome</keyword>
<feature type="chain" id="PRO_5026190878" evidence="2">
    <location>
        <begin position="25"/>
        <end position="364"/>
    </location>
</feature>
<feature type="domain" description="YknX-like C-terminal permuted SH3-like" evidence="5">
    <location>
        <begin position="293"/>
        <end position="360"/>
    </location>
</feature>
<dbReference type="Gene3D" id="2.40.30.170">
    <property type="match status" value="1"/>
</dbReference>
<accession>A0A6I0EYN6</accession>
<evidence type="ECO:0000259" key="5">
    <source>
        <dbReference type="Pfam" id="PF25989"/>
    </source>
</evidence>
<dbReference type="EMBL" id="WBZC01000064">
    <property type="protein sequence ID" value="KAB3530677.1"/>
    <property type="molecule type" value="Genomic_DNA"/>
</dbReference>
<reference evidence="6 7" key="1">
    <citation type="submission" date="2019-10" db="EMBL/GenBank/DDBJ databases">
        <title>Alkaliphilus serpentinus sp. nov. and Alkaliphilus pronyensis sp. nov., two novel anaerobic alkaliphilic species isolated from the serpentinized-hosted hydrothermal field of the Prony Bay (New Caledonia).</title>
        <authorList>
            <person name="Postec A."/>
        </authorList>
    </citation>
    <scope>NUCLEOTIDE SEQUENCE [LARGE SCALE GENOMIC DNA]</scope>
    <source>
        <strain evidence="6 7">LacV</strain>
    </source>
</reference>
<evidence type="ECO:0000256" key="1">
    <source>
        <dbReference type="ARBA" id="ARBA00009477"/>
    </source>
</evidence>
<dbReference type="PROSITE" id="PS51257">
    <property type="entry name" value="PROKAR_LIPOPROTEIN"/>
    <property type="match status" value="1"/>
</dbReference>
<gene>
    <name evidence="6" type="ORF">F8154_13695</name>
</gene>
<feature type="domain" description="CzcB-like barrel-sandwich hybrid" evidence="4">
    <location>
        <begin position="65"/>
        <end position="202"/>
    </location>
</feature>
<evidence type="ECO:0000313" key="6">
    <source>
        <dbReference type="EMBL" id="KAB3530677.1"/>
    </source>
</evidence>
<dbReference type="InterPro" id="IPR058637">
    <property type="entry name" value="YknX-like_C"/>
</dbReference>
<comment type="similarity">
    <text evidence="1">Belongs to the membrane fusion protein (MFP) (TC 8.A.1) family.</text>
</comment>
<organism evidence="6 7">
    <name type="scientific">Alkaliphilus pronyensis</name>
    <dbReference type="NCBI Taxonomy" id="1482732"/>
    <lineage>
        <taxon>Bacteria</taxon>
        <taxon>Bacillati</taxon>
        <taxon>Bacillota</taxon>
        <taxon>Clostridia</taxon>
        <taxon>Peptostreptococcales</taxon>
        <taxon>Natronincolaceae</taxon>
        <taxon>Alkaliphilus</taxon>
    </lineage>
</organism>
<comment type="caution">
    <text evidence="6">The sequence shown here is derived from an EMBL/GenBank/DDBJ whole genome shotgun (WGS) entry which is preliminary data.</text>
</comment>
<dbReference type="Gene3D" id="2.40.50.100">
    <property type="match status" value="1"/>
</dbReference>
<evidence type="ECO:0000259" key="3">
    <source>
        <dbReference type="Pfam" id="PF25954"/>
    </source>
</evidence>
<dbReference type="Pfam" id="PF25989">
    <property type="entry name" value="YknX_C"/>
    <property type="match status" value="1"/>
</dbReference>
<keyword evidence="2" id="KW-0732">Signal</keyword>
<dbReference type="Proteomes" id="UP000432715">
    <property type="component" value="Unassembled WGS sequence"/>
</dbReference>
<dbReference type="InterPro" id="IPR006143">
    <property type="entry name" value="RND_pump_MFP"/>
</dbReference>
<dbReference type="GO" id="GO:1990281">
    <property type="term" value="C:efflux pump complex"/>
    <property type="evidence" value="ECO:0007669"/>
    <property type="project" value="TreeGrafter"/>
</dbReference>